<keyword evidence="3" id="KW-1185">Reference proteome</keyword>
<evidence type="ECO:0000313" key="2">
    <source>
        <dbReference type="EMBL" id="SEC32478.1"/>
    </source>
</evidence>
<accession>A0A1H4RKX9</accession>
<evidence type="ECO:0000313" key="3">
    <source>
        <dbReference type="Proteomes" id="UP000182652"/>
    </source>
</evidence>
<reference evidence="2 3" key="1">
    <citation type="submission" date="2016-10" db="EMBL/GenBank/DDBJ databases">
        <authorList>
            <person name="de Groot N.N."/>
        </authorList>
    </citation>
    <scope>NUCLEOTIDE SEQUENCE [LARGE SCALE GENOMIC DNA]</scope>
    <source>
        <strain evidence="2 3">DSM 10495</strain>
    </source>
</reference>
<gene>
    <name evidence="2" type="ORF">SAMN04489745_2588</name>
</gene>
<organism evidence="2 3">
    <name type="scientific">Arthrobacter woluwensis</name>
    <dbReference type="NCBI Taxonomy" id="156980"/>
    <lineage>
        <taxon>Bacteria</taxon>
        <taxon>Bacillati</taxon>
        <taxon>Actinomycetota</taxon>
        <taxon>Actinomycetes</taxon>
        <taxon>Micrococcales</taxon>
        <taxon>Micrococcaceae</taxon>
        <taxon>Arthrobacter</taxon>
    </lineage>
</organism>
<dbReference type="EMBL" id="FNSN01000003">
    <property type="protein sequence ID" value="SEC32478.1"/>
    <property type="molecule type" value="Genomic_DNA"/>
</dbReference>
<dbReference type="InterPro" id="IPR009839">
    <property type="entry name" value="SseB_N"/>
</dbReference>
<proteinExistence type="predicted"/>
<dbReference type="RefSeq" id="WP_066215354.1">
    <property type="nucleotide sequence ID" value="NZ_FNSN01000003.1"/>
</dbReference>
<name>A0A1H4RKX9_9MICC</name>
<protein>
    <submittedName>
        <fullName evidence="2">SseB protein N-terminal domain-containing protein</fullName>
    </submittedName>
</protein>
<dbReference type="AlphaFoldDB" id="A0A1H4RKX9"/>
<dbReference type="STRING" id="156980.SAMN04489745_2588"/>
<sequence length="286" mass="29940">MTERRELPGHIAAALAGAGGPTDSAGRPWAGRSLAGEDSHIHNFEHDDGEAHPGLTAALDALRTGTGGEDGVLDALATSRVFIPIVAQLAEEDEGHDGLHADKQADMAMVTMQAPDGRIAMPVFSSVRALEAWHPEARPVAAYAARAALSAVSEKAQLLVLDPGSEFTFVVRRAPLWALAQQKPWMPSYLDPDVAEAFRASAVGHPEVGDIQVRRGSGVVSRDARGEEVPGGGLGPELCVILALKPGLESAQVSAVVSALQQSWAGNETLAEGVDSIEVKVTLHQP</sequence>
<feature type="domain" description="SseB protein N-terminal" evidence="1">
    <location>
        <begin position="55"/>
        <end position="177"/>
    </location>
</feature>
<dbReference type="Pfam" id="PF07179">
    <property type="entry name" value="SseB"/>
    <property type="match status" value="1"/>
</dbReference>
<evidence type="ECO:0000259" key="1">
    <source>
        <dbReference type="Pfam" id="PF07179"/>
    </source>
</evidence>
<dbReference type="Proteomes" id="UP000182652">
    <property type="component" value="Unassembled WGS sequence"/>
</dbReference>